<protein>
    <submittedName>
        <fullName evidence="3">Uncharacterized protein</fullName>
    </submittedName>
</protein>
<gene>
    <name evidence="3" type="ORF">AM587_10000777</name>
</gene>
<feature type="region of interest" description="Disordered" evidence="2">
    <location>
        <begin position="1"/>
        <end position="25"/>
    </location>
</feature>
<evidence type="ECO:0000313" key="3">
    <source>
        <dbReference type="EMBL" id="KUG00135.1"/>
    </source>
</evidence>
<evidence type="ECO:0000256" key="1">
    <source>
        <dbReference type="SAM" id="Coils"/>
    </source>
</evidence>
<evidence type="ECO:0000256" key="2">
    <source>
        <dbReference type="SAM" id="MobiDB-lite"/>
    </source>
</evidence>
<sequence>MSSDKNVFVDLTSSPGSSPRSAVRGAPATVSTIELADPSFDLAGVRASLGALQQSVDQVEALRELRSDHANLRREFLATRRRAEDLDRQLADAANAASPYVLFCQRKYDLVRHQLESTQTKLAECLDALQERFDNSHELEACRLRNRDLKIRYDEAVSEFQDRISTLEAQLAAASSFGVIVPPDTARRIADLESQLTQSQVDLQVARHRQSALASELRESTTSLKAAQAEVTRLEAVIKHKNGRLRTLNDNYERRLRVADTTIATHTAELGRLQDRVSTLDRDLQKASQRAQAAISQRDQARAAHIATQDRVSAARDTIARLEKRINKVERSQKSRQDLESALAKLQQERDDLAVQRDELLGQLGERFMEITDLRAERDQAQEKLSSIASLLPSATGHKRTRSGSESPTSSARASKAARSTSSSSQASASGHAPVSASPIELLSTAAVGQRATRSMSSSSSAGPPGHLHRSVRSAAKSGGGGASSLPVASEAIVHSDSDESSSGASGSTHVFDSDVAGNDSGSPESSRAKNEFGMPSGPLSDAELAALQPTTVPRSEWIPGYRDRRSFRGHDIVPWSAQDIRQISIVEMDADLLFHHYTKPMEWLIPLRDPVPPLGDWREDLVDEDNVRDLIKSAPWEVLAAPLDPLTFKSRGWFRHMKQLYASYEAEHLRAYWDSTHAFPVSITKRRASRYLDAFYTDRKQRRSRAGARWKSFLQQVLIGLLRGYCDLDLLLDPFFLHFPRPGEAGAWYPGIEYGADPADLLEALTITDAADRWRNHYRDVPEEHPALEIARLRGKFLSSSA</sequence>
<feature type="coiled-coil region" evidence="1">
    <location>
        <begin position="189"/>
        <end position="244"/>
    </location>
</feature>
<dbReference type="PANTHER" id="PTHR43941">
    <property type="entry name" value="STRUCTURAL MAINTENANCE OF CHROMOSOMES PROTEIN 2"/>
    <property type="match status" value="1"/>
</dbReference>
<comment type="caution">
    <text evidence="3">The sequence shown here is derived from an EMBL/GenBank/DDBJ whole genome shotgun (WGS) entry which is preliminary data.</text>
</comment>
<dbReference type="AlphaFoldDB" id="A0A0W8DUN6"/>
<reference evidence="3 4" key="1">
    <citation type="submission" date="2015-11" db="EMBL/GenBank/DDBJ databases">
        <title>Genomes and virulence difference between two physiological races of Phytophthora nicotianae.</title>
        <authorList>
            <person name="Liu H."/>
            <person name="Ma X."/>
            <person name="Yu H."/>
            <person name="Fang D."/>
            <person name="Li Y."/>
            <person name="Wang X."/>
            <person name="Wang W."/>
            <person name="Dong Y."/>
            <person name="Xiao B."/>
        </authorList>
    </citation>
    <scope>NUCLEOTIDE SEQUENCE [LARGE SCALE GENOMIC DNA]</scope>
    <source>
        <strain evidence="4">race 0</strain>
    </source>
</reference>
<accession>A0A0W8DUN6</accession>
<dbReference type="PANTHER" id="PTHR43941:SF1">
    <property type="entry name" value="STRUCTURAL MAINTENANCE OF CHROMOSOMES PROTEIN 2"/>
    <property type="match status" value="1"/>
</dbReference>
<organism evidence="3 4">
    <name type="scientific">Phytophthora nicotianae</name>
    <name type="common">Potato buckeye rot agent</name>
    <name type="synonym">Phytophthora parasitica</name>
    <dbReference type="NCBI Taxonomy" id="4792"/>
    <lineage>
        <taxon>Eukaryota</taxon>
        <taxon>Sar</taxon>
        <taxon>Stramenopiles</taxon>
        <taxon>Oomycota</taxon>
        <taxon>Peronosporomycetes</taxon>
        <taxon>Peronosporales</taxon>
        <taxon>Peronosporaceae</taxon>
        <taxon>Phytophthora</taxon>
    </lineage>
</organism>
<dbReference type="Gene3D" id="1.10.287.1490">
    <property type="match status" value="1"/>
</dbReference>
<keyword evidence="1" id="KW-0175">Coiled coil</keyword>
<evidence type="ECO:0000313" key="4">
    <source>
        <dbReference type="Proteomes" id="UP000052943"/>
    </source>
</evidence>
<feature type="region of interest" description="Disordered" evidence="2">
    <location>
        <begin position="388"/>
        <end position="542"/>
    </location>
</feature>
<feature type="coiled-coil region" evidence="1">
    <location>
        <begin position="62"/>
        <end position="89"/>
    </location>
</feature>
<name>A0A0W8DUN6_PHYNI</name>
<feature type="compositionally biased region" description="Low complexity" evidence="2">
    <location>
        <begin position="407"/>
        <end position="430"/>
    </location>
</feature>
<proteinExistence type="predicted"/>
<feature type="compositionally biased region" description="Polar residues" evidence="2">
    <location>
        <begin position="1"/>
        <end position="20"/>
    </location>
</feature>
<dbReference type="Proteomes" id="UP000052943">
    <property type="component" value="Unassembled WGS sequence"/>
</dbReference>
<dbReference type="EMBL" id="LNFO01000777">
    <property type="protein sequence ID" value="KUG00135.1"/>
    <property type="molecule type" value="Genomic_DNA"/>
</dbReference>